<evidence type="ECO:0000256" key="3">
    <source>
        <dbReference type="SAM" id="SignalP"/>
    </source>
</evidence>
<reference evidence="5 6" key="1">
    <citation type="journal article" date="2007" name="Proc. Natl. Acad. Sci. U.S.A.">
        <title>Characterization of a marine gammaproteobacterium capable of aerobic anoxygenic photosynthesis.</title>
        <authorList>
            <person name="Fuchs B.M."/>
            <person name="Spring S."/>
            <person name="Teeling H."/>
            <person name="Quast C."/>
            <person name="Wulf J."/>
            <person name="Schattenhofer M."/>
            <person name="Yan S."/>
            <person name="Ferriera S."/>
            <person name="Johnson J."/>
            <person name="Glockner F.O."/>
            <person name="Amann R."/>
        </authorList>
    </citation>
    <scope>NUCLEOTIDE SEQUENCE [LARGE SCALE GENOMIC DNA]</scope>
    <source>
        <strain evidence="5">KT71</strain>
    </source>
</reference>
<dbReference type="STRING" id="314285.KT71_06389"/>
<dbReference type="InterPro" id="IPR001910">
    <property type="entry name" value="Inosine/uridine_hydrolase_dom"/>
</dbReference>
<accession>A4AB77</accession>
<feature type="chain" id="PRO_5002664419" evidence="3">
    <location>
        <begin position="32"/>
        <end position="332"/>
    </location>
</feature>
<dbReference type="RefSeq" id="WP_023660366.1">
    <property type="nucleotide sequence ID" value="NZ_CM002299.1"/>
</dbReference>
<dbReference type="eggNOG" id="COG1957">
    <property type="taxonomic scope" value="Bacteria"/>
</dbReference>
<feature type="domain" description="Inosine/uridine-preferring nucleoside hydrolase" evidence="4">
    <location>
        <begin position="45"/>
        <end position="324"/>
    </location>
</feature>
<organism evidence="5 6">
    <name type="scientific">Congregibacter litoralis KT71</name>
    <dbReference type="NCBI Taxonomy" id="314285"/>
    <lineage>
        <taxon>Bacteria</taxon>
        <taxon>Pseudomonadati</taxon>
        <taxon>Pseudomonadota</taxon>
        <taxon>Gammaproteobacteria</taxon>
        <taxon>Cellvibrionales</taxon>
        <taxon>Halieaceae</taxon>
        <taxon>Congregibacter</taxon>
    </lineage>
</organism>
<dbReference type="PANTHER" id="PTHR12304">
    <property type="entry name" value="INOSINE-URIDINE PREFERRING NUCLEOSIDE HYDROLASE"/>
    <property type="match status" value="1"/>
</dbReference>
<evidence type="ECO:0000313" key="5">
    <source>
        <dbReference type="EMBL" id="EAQ96631.2"/>
    </source>
</evidence>
<dbReference type="EMBL" id="AAOA02000004">
    <property type="protein sequence ID" value="EAQ96631.2"/>
    <property type="molecule type" value="Genomic_DNA"/>
</dbReference>
<feature type="signal peptide" evidence="3">
    <location>
        <begin position="1"/>
        <end position="31"/>
    </location>
</feature>
<proteinExistence type="predicted"/>
<reference evidence="5 6" key="2">
    <citation type="journal article" date="2009" name="PLoS ONE">
        <title>The photosynthetic apparatus and its regulation in the aerobic gammaproteobacterium Congregibacter litoralis gen. nov., sp. nov.</title>
        <authorList>
            <person name="Spring S."/>
            <person name="Lunsdorf H."/>
            <person name="Fuchs B.M."/>
            <person name="Tindall B.J."/>
        </authorList>
    </citation>
    <scope>NUCLEOTIDE SEQUENCE [LARGE SCALE GENOMIC DNA]</scope>
    <source>
        <strain evidence="5">KT71</strain>
    </source>
</reference>
<keyword evidence="6" id="KW-1185">Reference proteome</keyword>
<keyword evidence="1 5" id="KW-0378">Hydrolase</keyword>
<sequence>MIRRRQFTHAGLLLPLTAALSSQVLSSQALAAKAQGDPSPSSRKILLDTDIGSDIDDAVALAYLLRQPRCELLGITTVTGDAQGRARLAAALCEAASVETPIYPGEETPLFVDSMQTDAPQTRRLKSREATFPNHAAIEFLRDTVHAHPHEVTLLAVGPLTNIATLFARYPETPALLAELVIMGGKFSDYPTPWGPTEWNVIVDPHAARQVFAAAVPKITATGLDITWQVSMSPEEVKARFREDPLLEIVLDWSKVWFEERELLHFHDPLTAATLFNPSLCRFQSGDVYVDLESKPIPGVTSFRENPASTIQVATNVDSDAFFKEYFSVFHQ</sequence>
<dbReference type="Pfam" id="PF01156">
    <property type="entry name" value="IU_nuc_hydro"/>
    <property type="match status" value="1"/>
</dbReference>
<dbReference type="GO" id="GO:0008477">
    <property type="term" value="F:purine nucleosidase activity"/>
    <property type="evidence" value="ECO:0007669"/>
    <property type="project" value="TreeGrafter"/>
</dbReference>
<dbReference type="HOGENOM" id="CLU_036838_2_1_6"/>
<dbReference type="Gene3D" id="3.90.245.10">
    <property type="entry name" value="Ribonucleoside hydrolase-like"/>
    <property type="match status" value="1"/>
</dbReference>
<evidence type="ECO:0000259" key="4">
    <source>
        <dbReference type="Pfam" id="PF01156"/>
    </source>
</evidence>
<protein>
    <submittedName>
        <fullName evidence="5">Inosine-uridine nucleoside N-ribohydrolase</fullName>
    </submittedName>
</protein>
<dbReference type="InterPro" id="IPR023186">
    <property type="entry name" value="IUNH"/>
</dbReference>
<dbReference type="PANTHER" id="PTHR12304:SF46">
    <property type="entry name" value="INOSINE-ADENOSINE-GUANOSINE-NUCLEOSIDE HYDROLASE"/>
    <property type="match status" value="1"/>
</dbReference>
<dbReference type="SUPFAM" id="SSF53590">
    <property type="entry name" value="Nucleoside hydrolase"/>
    <property type="match status" value="1"/>
</dbReference>
<dbReference type="AlphaFoldDB" id="A4AB77"/>
<name>A4AB77_9GAMM</name>
<evidence type="ECO:0000313" key="6">
    <source>
        <dbReference type="Proteomes" id="UP000019205"/>
    </source>
</evidence>
<dbReference type="GO" id="GO:0006152">
    <property type="term" value="P:purine nucleoside catabolic process"/>
    <property type="evidence" value="ECO:0007669"/>
    <property type="project" value="TreeGrafter"/>
</dbReference>
<keyword evidence="3" id="KW-0732">Signal</keyword>
<evidence type="ECO:0000256" key="2">
    <source>
        <dbReference type="ARBA" id="ARBA00023295"/>
    </source>
</evidence>
<dbReference type="GO" id="GO:0005829">
    <property type="term" value="C:cytosol"/>
    <property type="evidence" value="ECO:0007669"/>
    <property type="project" value="TreeGrafter"/>
</dbReference>
<dbReference type="Proteomes" id="UP000019205">
    <property type="component" value="Chromosome"/>
</dbReference>
<gene>
    <name evidence="5" type="ORF">KT71_06389</name>
</gene>
<evidence type="ECO:0000256" key="1">
    <source>
        <dbReference type="ARBA" id="ARBA00022801"/>
    </source>
</evidence>
<dbReference type="OrthoDB" id="9797882at2"/>
<comment type="caution">
    <text evidence="5">The sequence shown here is derived from an EMBL/GenBank/DDBJ whole genome shotgun (WGS) entry which is preliminary data.</text>
</comment>
<keyword evidence="2" id="KW-0326">Glycosidase</keyword>
<dbReference type="InterPro" id="IPR036452">
    <property type="entry name" value="Ribo_hydro-like"/>
</dbReference>